<feature type="domain" description="HTH lysR-type" evidence="5">
    <location>
        <begin position="1"/>
        <end position="58"/>
    </location>
</feature>
<evidence type="ECO:0000256" key="1">
    <source>
        <dbReference type="ARBA" id="ARBA00009437"/>
    </source>
</evidence>
<evidence type="ECO:0000259" key="5">
    <source>
        <dbReference type="PROSITE" id="PS50931"/>
    </source>
</evidence>
<gene>
    <name evidence="6" type="ORF">ACE5IX_18990</name>
</gene>
<protein>
    <submittedName>
        <fullName evidence="6">LysR substrate-binding domain-containing protein</fullName>
    </submittedName>
</protein>
<sequence>MKLEKLKAFVVVADELNFRKSAEILGMAQPPLTRLIASLEKDLSTKLFERTTRQVQLTSAGIYLLKSGKEIIAQAEKAEREVRAIGKMRSGKLSVSFSRACFMASLPVIIREFQNRFPKIKLELQEERSDKILKGLKSGRYDLGFLDGTISDSELKNRAIRDEALGVLLPDHHPLAKRKFIEIKDLKNDTIILHSKKEAGGFYNAILRLFELSGIRPDIYVKKEKEICPELVASGKGLSLRISGSHPSHFPGTELVPIRNSFLPVSVFWLEENERQEFKSFLSFVTEKDILRSKESECLMEILPGLS</sequence>
<dbReference type="InterPro" id="IPR036390">
    <property type="entry name" value="WH_DNA-bd_sf"/>
</dbReference>
<evidence type="ECO:0000313" key="7">
    <source>
        <dbReference type="Proteomes" id="UP001580391"/>
    </source>
</evidence>
<dbReference type="PANTHER" id="PTHR30346">
    <property type="entry name" value="TRANSCRIPTIONAL DUAL REGULATOR HCAR-RELATED"/>
    <property type="match status" value="1"/>
</dbReference>
<dbReference type="Pfam" id="PF00126">
    <property type="entry name" value="HTH_1"/>
    <property type="match status" value="1"/>
</dbReference>
<comment type="similarity">
    <text evidence="1">Belongs to the LysR transcriptional regulatory family.</text>
</comment>
<keyword evidence="7" id="KW-1185">Reference proteome</keyword>
<keyword evidence="2" id="KW-0805">Transcription regulation</keyword>
<evidence type="ECO:0000256" key="3">
    <source>
        <dbReference type="ARBA" id="ARBA00023125"/>
    </source>
</evidence>
<reference evidence="6 7" key="1">
    <citation type="submission" date="2024-09" db="EMBL/GenBank/DDBJ databases">
        <title>Taxonomic and Genotyping Characterization of Leptospira Strains isolated from Multiple Sources in Colombia highlights the importance of intermediate species.</title>
        <authorList>
            <person name="Torres Higuera L."/>
            <person name="Rojas Tapias D."/>
            <person name="Jimenez Velasquez S."/>
            <person name="Renjifo Ibanez C."/>
        </authorList>
    </citation>
    <scope>NUCLEOTIDE SEQUENCE [LARGE SCALE GENOMIC DNA]</scope>
    <source>
        <strain evidence="6 7">Lep080</strain>
    </source>
</reference>
<dbReference type="PANTHER" id="PTHR30346:SF0">
    <property type="entry name" value="HCA OPERON TRANSCRIPTIONAL ACTIVATOR HCAR"/>
    <property type="match status" value="1"/>
</dbReference>
<accession>A0ABV5BTW8</accession>
<dbReference type="SUPFAM" id="SSF53850">
    <property type="entry name" value="Periplasmic binding protein-like II"/>
    <property type="match status" value="1"/>
</dbReference>
<comment type="caution">
    <text evidence="6">The sequence shown here is derived from an EMBL/GenBank/DDBJ whole genome shotgun (WGS) entry which is preliminary data.</text>
</comment>
<dbReference type="PROSITE" id="PS50931">
    <property type="entry name" value="HTH_LYSR"/>
    <property type="match status" value="1"/>
</dbReference>
<evidence type="ECO:0000313" key="6">
    <source>
        <dbReference type="EMBL" id="MFB5738610.1"/>
    </source>
</evidence>
<dbReference type="EMBL" id="JBHILJ010000020">
    <property type="protein sequence ID" value="MFB5738610.1"/>
    <property type="molecule type" value="Genomic_DNA"/>
</dbReference>
<dbReference type="SUPFAM" id="SSF46785">
    <property type="entry name" value="Winged helix' DNA-binding domain"/>
    <property type="match status" value="1"/>
</dbReference>
<proteinExistence type="inferred from homology"/>
<dbReference type="CDD" id="cd08414">
    <property type="entry name" value="PBP2_LTTR_aromatics_like"/>
    <property type="match status" value="1"/>
</dbReference>
<evidence type="ECO:0000256" key="4">
    <source>
        <dbReference type="ARBA" id="ARBA00023163"/>
    </source>
</evidence>
<keyword evidence="4" id="KW-0804">Transcription</keyword>
<dbReference type="Gene3D" id="3.40.190.10">
    <property type="entry name" value="Periplasmic binding protein-like II"/>
    <property type="match status" value="2"/>
</dbReference>
<dbReference type="Pfam" id="PF03466">
    <property type="entry name" value="LysR_substrate"/>
    <property type="match status" value="1"/>
</dbReference>
<organism evidence="6 7">
    <name type="scientific">Leptospira wolffii</name>
    <dbReference type="NCBI Taxonomy" id="409998"/>
    <lineage>
        <taxon>Bacteria</taxon>
        <taxon>Pseudomonadati</taxon>
        <taxon>Spirochaetota</taxon>
        <taxon>Spirochaetia</taxon>
        <taxon>Leptospirales</taxon>
        <taxon>Leptospiraceae</taxon>
        <taxon>Leptospira</taxon>
    </lineage>
</organism>
<evidence type="ECO:0000256" key="2">
    <source>
        <dbReference type="ARBA" id="ARBA00023015"/>
    </source>
</evidence>
<dbReference type="PRINTS" id="PR00039">
    <property type="entry name" value="HTHLYSR"/>
</dbReference>
<dbReference type="InterPro" id="IPR036388">
    <property type="entry name" value="WH-like_DNA-bd_sf"/>
</dbReference>
<name>A0ABV5BTW8_9LEPT</name>
<dbReference type="InterPro" id="IPR005119">
    <property type="entry name" value="LysR_subst-bd"/>
</dbReference>
<dbReference type="InterPro" id="IPR000847">
    <property type="entry name" value="LysR_HTH_N"/>
</dbReference>
<dbReference type="RefSeq" id="WP_375517758.1">
    <property type="nucleotide sequence ID" value="NZ_JBHILI010000010.1"/>
</dbReference>
<dbReference type="Gene3D" id="1.10.10.10">
    <property type="entry name" value="Winged helix-like DNA-binding domain superfamily/Winged helix DNA-binding domain"/>
    <property type="match status" value="1"/>
</dbReference>
<keyword evidence="3" id="KW-0238">DNA-binding</keyword>
<dbReference type="Proteomes" id="UP001580391">
    <property type="component" value="Unassembled WGS sequence"/>
</dbReference>